<gene>
    <name evidence="2" type="ORF">A3B18_03420</name>
</gene>
<protein>
    <submittedName>
        <fullName evidence="2">Uncharacterized protein</fullName>
    </submittedName>
</protein>
<evidence type="ECO:0000256" key="1">
    <source>
        <dbReference type="SAM" id="Phobius"/>
    </source>
</evidence>
<keyword evidence="1" id="KW-0812">Transmembrane</keyword>
<feature type="transmembrane region" description="Helical" evidence="1">
    <location>
        <begin position="64"/>
        <end position="82"/>
    </location>
</feature>
<dbReference type="Proteomes" id="UP000178684">
    <property type="component" value="Unassembled WGS sequence"/>
</dbReference>
<organism evidence="2 3">
    <name type="scientific">Candidatus Giovannonibacteria bacterium RIFCSPLOWO2_01_FULL_46_13</name>
    <dbReference type="NCBI Taxonomy" id="1798352"/>
    <lineage>
        <taxon>Bacteria</taxon>
        <taxon>Candidatus Giovannoniibacteriota</taxon>
    </lineage>
</organism>
<comment type="caution">
    <text evidence="2">The sequence shown here is derived from an EMBL/GenBank/DDBJ whole genome shotgun (WGS) entry which is preliminary data.</text>
</comment>
<feature type="transmembrane region" description="Helical" evidence="1">
    <location>
        <begin position="88"/>
        <end position="107"/>
    </location>
</feature>
<name>A0A1F5X3X6_9BACT</name>
<keyword evidence="1" id="KW-0472">Membrane</keyword>
<keyword evidence="1" id="KW-1133">Transmembrane helix</keyword>
<dbReference type="EMBL" id="MFIE01000015">
    <property type="protein sequence ID" value="OGF82645.1"/>
    <property type="molecule type" value="Genomic_DNA"/>
</dbReference>
<evidence type="ECO:0000313" key="2">
    <source>
        <dbReference type="EMBL" id="OGF82645.1"/>
    </source>
</evidence>
<evidence type="ECO:0000313" key="3">
    <source>
        <dbReference type="Proteomes" id="UP000178684"/>
    </source>
</evidence>
<dbReference type="AlphaFoldDB" id="A0A1F5X3X6"/>
<accession>A0A1F5X3X6</accession>
<reference evidence="2 3" key="1">
    <citation type="journal article" date="2016" name="Nat. Commun.">
        <title>Thousands of microbial genomes shed light on interconnected biogeochemical processes in an aquifer system.</title>
        <authorList>
            <person name="Anantharaman K."/>
            <person name="Brown C.T."/>
            <person name="Hug L.A."/>
            <person name="Sharon I."/>
            <person name="Castelle C.J."/>
            <person name="Probst A.J."/>
            <person name="Thomas B.C."/>
            <person name="Singh A."/>
            <person name="Wilkins M.J."/>
            <person name="Karaoz U."/>
            <person name="Brodie E.L."/>
            <person name="Williams K.H."/>
            <person name="Hubbard S.S."/>
            <person name="Banfield J.F."/>
        </authorList>
    </citation>
    <scope>NUCLEOTIDE SEQUENCE [LARGE SCALE GENOMIC DNA]</scope>
</reference>
<proteinExistence type="predicted"/>
<sequence>MFILLFVFSVIVGFPTYLFIHDLHIWQGMTAICLQGLVLAITTLVEPVPLGLHYREFSTFGKAWLLSILGVAIGAYILSLIPLPEMNIGWPLIILVSINIVMIAWLAQGYLNECQSVNRAIEERRRKGETWIFPWEY</sequence>
<feature type="transmembrane region" description="Helical" evidence="1">
    <location>
        <begin position="28"/>
        <end position="52"/>
    </location>
</feature>